<dbReference type="SUPFAM" id="SSF116734">
    <property type="entry name" value="DNA methylase specificity domain"/>
    <property type="match status" value="2"/>
</dbReference>
<feature type="domain" description="Type I restriction modification DNA specificity" evidence="4">
    <location>
        <begin position="326"/>
        <end position="448"/>
    </location>
</feature>
<proteinExistence type="inferred from homology"/>
<keyword evidence="6" id="KW-1185">Reference proteome</keyword>
<keyword evidence="2" id="KW-0680">Restriction system</keyword>
<dbReference type="InterPro" id="IPR000055">
    <property type="entry name" value="Restrct_endonuc_typeI_TRD"/>
</dbReference>
<evidence type="ECO:0000259" key="4">
    <source>
        <dbReference type="Pfam" id="PF01420"/>
    </source>
</evidence>
<evidence type="ECO:0000256" key="3">
    <source>
        <dbReference type="ARBA" id="ARBA00023125"/>
    </source>
</evidence>
<dbReference type="Proteomes" id="UP001057860">
    <property type="component" value="Chromosome"/>
</dbReference>
<organism evidence="5 6">
    <name type="scientific">Yersinia alsatica</name>
    <dbReference type="NCBI Taxonomy" id="2890317"/>
    <lineage>
        <taxon>Bacteria</taxon>
        <taxon>Pseudomonadati</taxon>
        <taxon>Pseudomonadota</taxon>
        <taxon>Gammaproteobacteria</taxon>
        <taxon>Enterobacterales</taxon>
        <taxon>Yersiniaceae</taxon>
        <taxon>Yersinia</taxon>
    </lineage>
</organism>
<accession>A0ABY5UQM7</accession>
<dbReference type="GeneID" id="75138866"/>
<evidence type="ECO:0000313" key="5">
    <source>
        <dbReference type="EMBL" id="UWM45771.1"/>
    </source>
</evidence>
<evidence type="ECO:0000313" key="6">
    <source>
        <dbReference type="Proteomes" id="UP001057860"/>
    </source>
</evidence>
<evidence type="ECO:0000256" key="1">
    <source>
        <dbReference type="ARBA" id="ARBA00010923"/>
    </source>
</evidence>
<keyword evidence="5" id="KW-0540">Nuclease</keyword>
<comment type="similarity">
    <text evidence="1">Belongs to the type-I restriction system S methylase family.</text>
</comment>
<keyword evidence="5" id="KW-0255">Endonuclease</keyword>
<dbReference type="EC" id="3.1.21.-" evidence="5"/>
<protein>
    <submittedName>
        <fullName evidence="5">Restriction endonuclease subunit S</fullName>
        <ecNumber evidence="5">3.1.21.-</ecNumber>
    </submittedName>
</protein>
<dbReference type="InterPro" id="IPR044946">
    <property type="entry name" value="Restrct_endonuc_typeI_TRD_sf"/>
</dbReference>
<dbReference type="PANTHER" id="PTHR43140:SF1">
    <property type="entry name" value="TYPE I RESTRICTION ENZYME ECOKI SPECIFICITY SUBUNIT"/>
    <property type="match status" value="1"/>
</dbReference>
<dbReference type="GO" id="GO:0016787">
    <property type="term" value="F:hydrolase activity"/>
    <property type="evidence" value="ECO:0007669"/>
    <property type="project" value="UniProtKB-KW"/>
</dbReference>
<dbReference type="GO" id="GO:0004519">
    <property type="term" value="F:endonuclease activity"/>
    <property type="evidence" value="ECO:0007669"/>
    <property type="project" value="UniProtKB-KW"/>
</dbReference>
<dbReference type="Pfam" id="PF01420">
    <property type="entry name" value="Methylase_S"/>
    <property type="match status" value="2"/>
</dbReference>
<gene>
    <name evidence="5" type="ORF">N0H69_02665</name>
</gene>
<dbReference type="RefSeq" id="WP_049599980.1">
    <property type="nucleotide sequence ID" value="NZ_CP104006.1"/>
</dbReference>
<reference evidence="5" key="1">
    <citation type="submission" date="2022-08" db="EMBL/GenBank/DDBJ databases">
        <authorList>
            <person name="Bogun A."/>
            <person name="Kislichkina A."/>
            <person name="Solomentsev V."/>
            <person name="Skryabin Y."/>
            <person name="Sizova A."/>
            <person name="Platonov M."/>
            <person name="Dentovskaya S."/>
        </authorList>
    </citation>
    <scope>NUCLEOTIDE SEQUENCE</scope>
    <source>
        <strain evidence="5">SCPM-O-B-7604</strain>
    </source>
</reference>
<evidence type="ECO:0000256" key="2">
    <source>
        <dbReference type="ARBA" id="ARBA00022747"/>
    </source>
</evidence>
<dbReference type="CDD" id="cd17497">
    <property type="entry name" value="RMtype1_S_TteMORF1547P-TRD2-CR2_like"/>
    <property type="match status" value="1"/>
</dbReference>
<keyword evidence="5" id="KW-0378">Hydrolase</keyword>
<keyword evidence="3" id="KW-0238">DNA-binding</keyword>
<dbReference type="Gene3D" id="3.90.220.20">
    <property type="entry name" value="DNA methylase specificity domains"/>
    <property type="match status" value="2"/>
</dbReference>
<feature type="domain" description="Type I restriction modification DNA specificity" evidence="4">
    <location>
        <begin position="9"/>
        <end position="178"/>
    </location>
</feature>
<dbReference type="EMBL" id="CP104006">
    <property type="protein sequence ID" value="UWM45771.1"/>
    <property type="molecule type" value="Genomic_DNA"/>
</dbReference>
<sequence>MSGLKFHIPDSWKLSKLPDIAEINMGQSPSSSDVNEHGEGMVFFQGKAEFGKLYPIPRKYCTKPTKTASAGSILLSVRAPVGPTNIATQTTAIGRGLAAISACDGLTDPKYLLYYFRYIEPWLSTQGTGSTFKAISGTFIKELVAPTTSFYEQKILAEKLDTLLAQVDSTKARLEQIPKILKRFRQAVLANALRGKLTSKWRIDNKNLQNISSFKASVKRYRFEKWVKEQEEKFTRKGKQPKNDNWKKKYKEAIISQDISDKDIPDGWLFEPLDGLVYISARIGWKGLKASEYTAGGPLFLSVHSLNYGKEVNLSQAYHISEHRYDESPEIKLQNDDVLLCKDGAGIGKLAIVRNLNEPATINSSLLLIRAGDFFIPEYLFYFLSGPEMQNLVKERMTGSAVPHLFQRDVKEFVLEVPPLNEQHEIVRRVEQLFGYADTIEKQVNNALVRVNNLTQSILAKAFRGELTAQWRAENPDLISGENSAAALLEKIKAERAATGSKKAPRKKT</sequence>
<dbReference type="InterPro" id="IPR051212">
    <property type="entry name" value="Type-I_RE_S_subunit"/>
</dbReference>
<name>A0ABY5UQM7_9GAMM</name>
<dbReference type="PANTHER" id="PTHR43140">
    <property type="entry name" value="TYPE-1 RESTRICTION ENZYME ECOKI SPECIFICITY PROTEIN"/>
    <property type="match status" value="1"/>
</dbReference>